<evidence type="ECO:0000256" key="5">
    <source>
        <dbReference type="ARBA" id="ARBA00022801"/>
    </source>
</evidence>
<evidence type="ECO:0000256" key="6">
    <source>
        <dbReference type="HAMAP-Rule" id="MF_00060"/>
    </source>
</evidence>
<evidence type="ECO:0000256" key="3">
    <source>
        <dbReference type="ARBA" id="ARBA00022723"/>
    </source>
</evidence>
<dbReference type="Pfam" id="PF01975">
    <property type="entry name" value="SurE"/>
    <property type="match status" value="1"/>
</dbReference>
<dbReference type="SMR" id="A0AA94HT36"/>
<evidence type="ECO:0000256" key="2">
    <source>
        <dbReference type="ARBA" id="ARBA00011062"/>
    </source>
</evidence>
<feature type="domain" description="Survival protein SurE-like phosphatase/nucleotidase" evidence="7">
    <location>
        <begin position="3"/>
        <end position="192"/>
    </location>
</feature>
<gene>
    <name evidence="6" type="primary">surE</name>
    <name evidence="8" type="ORF">SAMN02910291_01620</name>
</gene>
<keyword evidence="6" id="KW-0963">Cytoplasm</keyword>
<comment type="cofactor">
    <cofactor evidence="6">
        <name>a divalent metal cation</name>
        <dbReference type="ChEBI" id="CHEBI:60240"/>
    </cofactor>
    <text evidence="6">Binds 1 divalent metal cation per subunit.</text>
</comment>
<comment type="catalytic activity">
    <reaction evidence="1 6">
        <text>a ribonucleoside 5'-phosphate + H2O = a ribonucleoside + phosphate</text>
        <dbReference type="Rhea" id="RHEA:12484"/>
        <dbReference type="ChEBI" id="CHEBI:15377"/>
        <dbReference type="ChEBI" id="CHEBI:18254"/>
        <dbReference type="ChEBI" id="CHEBI:43474"/>
        <dbReference type="ChEBI" id="CHEBI:58043"/>
        <dbReference type="EC" id="3.1.3.5"/>
    </reaction>
</comment>
<reference evidence="9" key="1">
    <citation type="submission" date="2016-11" db="EMBL/GenBank/DDBJ databases">
        <authorList>
            <person name="Jaros S."/>
            <person name="Januszkiewicz K."/>
            <person name="Wedrychowicz H."/>
        </authorList>
    </citation>
    <scope>NUCLEOTIDE SEQUENCE [LARGE SCALE GENOMIC DNA]</scope>
    <source>
        <strain evidence="9">DSM 7057</strain>
    </source>
</reference>
<dbReference type="PANTHER" id="PTHR30457:SF0">
    <property type="entry name" value="PHOSPHATASE, PUTATIVE (AFU_ORTHOLOGUE AFUA_4G01070)-RELATED"/>
    <property type="match status" value="1"/>
</dbReference>
<feature type="binding site" evidence="6">
    <location>
        <position position="95"/>
    </location>
    <ligand>
        <name>a divalent metal cation</name>
        <dbReference type="ChEBI" id="CHEBI:60240"/>
    </ligand>
</feature>
<comment type="subcellular location">
    <subcellularLocation>
        <location evidence="6">Cytoplasm</location>
    </subcellularLocation>
</comment>
<feature type="binding site" evidence="6">
    <location>
        <position position="40"/>
    </location>
    <ligand>
        <name>a divalent metal cation</name>
        <dbReference type="ChEBI" id="CHEBI:60240"/>
    </ligand>
</feature>
<dbReference type="Proteomes" id="UP000182680">
    <property type="component" value="Unassembled WGS sequence"/>
</dbReference>
<dbReference type="HAMAP" id="MF_00060">
    <property type="entry name" value="SurE"/>
    <property type="match status" value="1"/>
</dbReference>
<dbReference type="NCBIfam" id="TIGR00087">
    <property type="entry name" value="surE"/>
    <property type="match status" value="1"/>
</dbReference>
<feature type="binding site" evidence="6">
    <location>
        <position position="8"/>
    </location>
    <ligand>
        <name>a divalent metal cation</name>
        <dbReference type="ChEBI" id="CHEBI:60240"/>
    </ligand>
</feature>
<evidence type="ECO:0000256" key="4">
    <source>
        <dbReference type="ARBA" id="ARBA00022741"/>
    </source>
</evidence>
<keyword evidence="5 6" id="KW-0378">Hydrolase</keyword>
<dbReference type="InterPro" id="IPR036523">
    <property type="entry name" value="SurE-like_sf"/>
</dbReference>
<evidence type="ECO:0000313" key="8">
    <source>
        <dbReference type="EMBL" id="SFW50966.1"/>
    </source>
</evidence>
<dbReference type="GO" id="GO:0000166">
    <property type="term" value="F:nucleotide binding"/>
    <property type="evidence" value="ECO:0007669"/>
    <property type="project" value="UniProtKB-KW"/>
</dbReference>
<dbReference type="PANTHER" id="PTHR30457">
    <property type="entry name" value="5'-NUCLEOTIDASE SURE"/>
    <property type="match status" value="1"/>
</dbReference>
<evidence type="ECO:0000313" key="9">
    <source>
        <dbReference type="Proteomes" id="UP000182680"/>
    </source>
</evidence>
<comment type="caution">
    <text evidence="8">The sequence shown here is derived from an EMBL/GenBank/DDBJ whole genome shotgun (WGS) entry which is preliminary data.</text>
</comment>
<dbReference type="EC" id="3.1.3.5" evidence="6"/>
<dbReference type="SUPFAM" id="SSF64167">
    <property type="entry name" value="SurE-like"/>
    <property type="match status" value="1"/>
</dbReference>
<dbReference type="EMBL" id="FPIW01000026">
    <property type="protein sequence ID" value="SFW50966.1"/>
    <property type="molecule type" value="Genomic_DNA"/>
</dbReference>
<accession>A0AA94HT36</accession>
<dbReference type="NCBIfam" id="NF001490">
    <property type="entry name" value="PRK00346.1-4"/>
    <property type="match status" value="1"/>
</dbReference>
<keyword evidence="4 6" id="KW-0547">Nucleotide-binding</keyword>
<dbReference type="GO" id="GO:0005737">
    <property type="term" value="C:cytoplasm"/>
    <property type="evidence" value="ECO:0007669"/>
    <property type="project" value="UniProtKB-SubCell"/>
</dbReference>
<sequence>MNVLLTNDDGIRAKGLRALYAALREAGHTVYVVAPMSQQSGVGHSLTVFEPVRATVIEEPDFTGTGVYGTPTDCVKLALGRLLPHKPDLVMSGINAGANVGPDILYSGTVGAATEAAHEELPSMAVSFDSFSHNTAPDMDLMPQARHAVNLAERMNWSAVGRRRVININYPACPLDEAQDLRVCPQTSAVWKNVYIEREDPRGAPYWWLEGEIPPASIEPGSDKDLLNRGHITLTPLCFDFTDHEGLTALKCMKLQG</sequence>
<dbReference type="Gene3D" id="3.40.1210.10">
    <property type="entry name" value="Survival protein SurE-like phosphatase/nucleotidase"/>
    <property type="match status" value="1"/>
</dbReference>
<evidence type="ECO:0000256" key="1">
    <source>
        <dbReference type="ARBA" id="ARBA00000815"/>
    </source>
</evidence>
<dbReference type="GO" id="GO:0008253">
    <property type="term" value="F:5'-nucleotidase activity"/>
    <property type="evidence" value="ECO:0007669"/>
    <property type="project" value="UniProtKB-UniRule"/>
</dbReference>
<name>A0AA94HT36_DESDE</name>
<evidence type="ECO:0000259" key="7">
    <source>
        <dbReference type="Pfam" id="PF01975"/>
    </source>
</evidence>
<dbReference type="OMA" id="PTGERYW"/>
<comment type="similarity">
    <text evidence="2 6">Belongs to the SurE nucleotidase family.</text>
</comment>
<keyword evidence="3 6" id="KW-0479">Metal-binding</keyword>
<feature type="binding site" evidence="6">
    <location>
        <position position="9"/>
    </location>
    <ligand>
        <name>a divalent metal cation</name>
        <dbReference type="ChEBI" id="CHEBI:60240"/>
    </ligand>
</feature>
<dbReference type="RefSeq" id="WP_012623782.1">
    <property type="nucleotide sequence ID" value="NZ_FPIW01000026.1"/>
</dbReference>
<comment type="function">
    <text evidence="6">Nucleotidase that shows phosphatase activity on nucleoside 5'-monophosphates.</text>
</comment>
<dbReference type="AlphaFoldDB" id="A0AA94HT36"/>
<proteinExistence type="inferred from homology"/>
<dbReference type="GO" id="GO:0046872">
    <property type="term" value="F:metal ion binding"/>
    <property type="evidence" value="ECO:0007669"/>
    <property type="project" value="UniProtKB-UniRule"/>
</dbReference>
<organism evidence="8 9">
    <name type="scientific">Desulfovibrio desulfuricans</name>
    <dbReference type="NCBI Taxonomy" id="876"/>
    <lineage>
        <taxon>Bacteria</taxon>
        <taxon>Pseudomonadati</taxon>
        <taxon>Thermodesulfobacteriota</taxon>
        <taxon>Desulfovibrionia</taxon>
        <taxon>Desulfovibrionales</taxon>
        <taxon>Desulfovibrionaceae</taxon>
        <taxon>Desulfovibrio</taxon>
    </lineage>
</organism>
<dbReference type="InterPro" id="IPR030048">
    <property type="entry name" value="SurE"/>
</dbReference>
<protein>
    <recommendedName>
        <fullName evidence="6">5'-nucleotidase SurE</fullName>
        <ecNumber evidence="6">3.1.3.5</ecNumber>
    </recommendedName>
    <alternativeName>
        <fullName evidence="6">Nucleoside 5'-monophosphate phosphohydrolase</fullName>
    </alternativeName>
</protein>
<dbReference type="InterPro" id="IPR002828">
    <property type="entry name" value="SurE-like_Pase/nucleotidase"/>
</dbReference>